<gene>
    <name evidence="3" type="ORF">CHU92_11505</name>
</gene>
<dbReference type="GO" id="GO:0000155">
    <property type="term" value="F:phosphorelay sensor kinase activity"/>
    <property type="evidence" value="ECO:0007669"/>
    <property type="project" value="InterPro"/>
</dbReference>
<feature type="domain" description="Signal transduction histidine kinase internal region" evidence="2">
    <location>
        <begin position="136"/>
        <end position="214"/>
    </location>
</feature>
<dbReference type="InterPro" id="IPR010559">
    <property type="entry name" value="Sig_transdc_His_kin_internal"/>
</dbReference>
<keyword evidence="1" id="KW-0812">Transmembrane</keyword>
<dbReference type="Gene3D" id="3.30.565.10">
    <property type="entry name" value="Histidine kinase-like ATPase, C-terminal domain"/>
    <property type="match status" value="1"/>
</dbReference>
<feature type="transmembrane region" description="Helical" evidence="1">
    <location>
        <begin position="5"/>
        <end position="22"/>
    </location>
</feature>
<dbReference type="GO" id="GO:0016020">
    <property type="term" value="C:membrane"/>
    <property type="evidence" value="ECO:0007669"/>
    <property type="project" value="InterPro"/>
</dbReference>
<keyword evidence="1" id="KW-0472">Membrane</keyword>
<feature type="transmembrane region" description="Helical" evidence="1">
    <location>
        <begin position="34"/>
        <end position="53"/>
    </location>
</feature>
<evidence type="ECO:0000313" key="4">
    <source>
        <dbReference type="Proteomes" id="UP000216605"/>
    </source>
</evidence>
<dbReference type="PANTHER" id="PTHR34220">
    <property type="entry name" value="SENSOR HISTIDINE KINASE YPDA"/>
    <property type="match status" value="1"/>
</dbReference>
<sequence>MRLRVLYHLAFWSFFILLFWQQNPDANTRDILTWFILFGVSASVVYANLYLLFPKFLFKRNYLVYLLLLVLTIGLGAFILWFIIPSANVNFKLPLFQHFINIFFIVVITSSFKFFREYSRKQELLIKAENEQLKTELALLKSQVNPHFLFNTLNNLYGLITQNQNQQASDVTLKLADLMRYLLESSKTDLVNLNKEIQFIDDYLSLEKIRLSQKTDINFKVSGMNKELFVAPLLFIPLVENAFKHGLNTISADSFAYFSLSAQGNELFFEAINSVEESTKNSEKSGTGLENLKKRLQLMYSQKHQLDIEQTANQFKVILHIQL</sequence>
<keyword evidence="1" id="KW-1133">Transmembrane helix</keyword>
<keyword evidence="4" id="KW-1185">Reference proteome</keyword>
<accession>A0A255YZN3</accession>
<dbReference type="PANTHER" id="PTHR34220:SF7">
    <property type="entry name" value="SENSOR HISTIDINE KINASE YPDA"/>
    <property type="match status" value="1"/>
</dbReference>
<evidence type="ECO:0000259" key="2">
    <source>
        <dbReference type="Pfam" id="PF06580"/>
    </source>
</evidence>
<feature type="transmembrane region" description="Helical" evidence="1">
    <location>
        <begin position="96"/>
        <end position="115"/>
    </location>
</feature>
<comment type="caution">
    <text evidence="3">The sequence shown here is derived from an EMBL/GenBank/DDBJ whole genome shotgun (WGS) entry which is preliminary data.</text>
</comment>
<protein>
    <recommendedName>
        <fullName evidence="2">Signal transduction histidine kinase internal region domain-containing protein</fullName>
    </recommendedName>
</protein>
<proteinExistence type="predicted"/>
<dbReference type="RefSeq" id="WP_094415702.1">
    <property type="nucleotide sequence ID" value="NZ_NOXV01000291.1"/>
</dbReference>
<dbReference type="Proteomes" id="UP000216605">
    <property type="component" value="Unassembled WGS sequence"/>
</dbReference>
<dbReference type="EMBL" id="NOXV01000291">
    <property type="protein sequence ID" value="OYQ34713.1"/>
    <property type="molecule type" value="Genomic_DNA"/>
</dbReference>
<dbReference type="InterPro" id="IPR050640">
    <property type="entry name" value="Bact_2-comp_sensor_kinase"/>
</dbReference>
<feature type="transmembrane region" description="Helical" evidence="1">
    <location>
        <begin position="62"/>
        <end position="84"/>
    </location>
</feature>
<organism evidence="3 4">
    <name type="scientific">Flavobacterium cyanobacteriorum</name>
    <dbReference type="NCBI Taxonomy" id="2022802"/>
    <lineage>
        <taxon>Bacteria</taxon>
        <taxon>Pseudomonadati</taxon>
        <taxon>Bacteroidota</taxon>
        <taxon>Flavobacteriia</taxon>
        <taxon>Flavobacteriales</taxon>
        <taxon>Flavobacteriaceae</taxon>
        <taxon>Flavobacterium</taxon>
    </lineage>
</organism>
<dbReference type="OrthoDB" id="9809908at2"/>
<reference evidence="3 4" key="1">
    <citation type="submission" date="2017-07" db="EMBL/GenBank/DDBJ databases">
        <title>Flavobacterium cyanobacteriorum sp. nov., isolated from cyanobacterial aggregates in a eutrophic lake.</title>
        <authorList>
            <person name="Cai H."/>
        </authorList>
    </citation>
    <scope>NUCLEOTIDE SEQUENCE [LARGE SCALE GENOMIC DNA]</scope>
    <source>
        <strain evidence="3 4">TH021</strain>
    </source>
</reference>
<dbReference type="Pfam" id="PF06580">
    <property type="entry name" value="His_kinase"/>
    <property type="match status" value="1"/>
</dbReference>
<dbReference type="InterPro" id="IPR036890">
    <property type="entry name" value="HATPase_C_sf"/>
</dbReference>
<dbReference type="AlphaFoldDB" id="A0A255YZN3"/>
<name>A0A255YZN3_9FLAO</name>
<evidence type="ECO:0000313" key="3">
    <source>
        <dbReference type="EMBL" id="OYQ34713.1"/>
    </source>
</evidence>
<evidence type="ECO:0000256" key="1">
    <source>
        <dbReference type="SAM" id="Phobius"/>
    </source>
</evidence>